<proteinExistence type="predicted"/>
<dbReference type="EMBL" id="CAJNOK010020175">
    <property type="protein sequence ID" value="CAF1312108.1"/>
    <property type="molecule type" value="Genomic_DNA"/>
</dbReference>
<evidence type="ECO:0000313" key="5">
    <source>
        <dbReference type="Proteomes" id="UP000677228"/>
    </source>
</evidence>
<feature type="domain" description="HSac2" evidence="2">
    <location>
        <begin position="275"/>
        <end position="359"/>
    </location>
</feature>
<evidence type="ECO:0000313" key="3">
    <source>
        <dbReference type="EMBL" id="CAF1312108.1"/>
    </source>
</evidence>
<dbReference type="GO" id="GO:0043812">
    <property type="term" value="F:phosphatidylinositol-4-phosphate phosphatase activity"/>
    <property type="evidence" value="ECO:0007669"/>
    <property type="project" value="TreeGrafter"/>
</dbReference>
<dbReference type="Pfam" id="PF12456">
    <property type="entry name" value="hSac2"/>
    <property type="match status" value="1"/>
</dbReference>
<dbReference type="GO" id="GO:0046856">
    <property type="term" value="P:phosphatidylinositol dephosphorylation"/>
    <property type="evidence" value="ECO:0007669"/>
    <property type="project" value="TreeGrafter"/>
</dbReference>
<dbReference type="PANTHER" id="PTHR45662:SF8">
    <property type="entry name" value="PHOSPHATIDYLINOSITIDE PHOSPHATASE SAC2"/>
    <property type="match status" value="1"/>
</dbReference>
<dbReference type="Proteomes" id="UP000682733">
    <property type="component" value="Unassembled WGS sequence"/>
</dbReference>
<dbReference type="Proteomes" id="UP000677228">
    <property type="component" value="Unassembled WGS sequence"/>
</dbReference>
<comment type="caution">
    <text evidence="3">The sequence shown here is derived from an EMBL/GenBank/DDBJ whole genome shotgun (WGS) entry which is preliminary data.</text>
</comment>
<dbReference type="AlphaFoldDB" id="A0A8S2F345"/>
<protein>
    <submittedName>
        <fullName evidence="3">Uncharacterized protein</fullName>
    </submittedName>
</protein>
<dbReference type="GO" id="GO:2001135">
    <property type="term" value="P:regulation of endocytic recycling"/>
    <property type="evidence" value="ECO:0007669"/>
    <property type="project" value="TreeGrafter"/>
</dbReference>
<dbReference type="InterPro" id="IPR022158">
    <property type="entry name" value="Inositol_phosphatase"/>
</dbReference>
<dbReference type="PROSITE" id="PS50275">
    <property type="entry name" value="SAC"/>
    <property type="match status" value="1"/>
</dbReference>
<accession>A0A8S2F345</accession>
<feature type="non-terminal residue" evidence="3">
    <location>
        <position position="1"/>
    </location>
</feature>
<dbReference type="PROSITE" id="PS51791">
    <property type="entry name" value="HSAC2"/>
    <property type="match status" value="1"/>
</dbReference>
<dbReference type="InterPro" id="IPR034753">
    <property type="entry name" value="hSac2"/>
</dbReference>
<evidence type="ECO:0000259" key="1">
    <source>
        <dbReference type="PROSITE" id="PS50275"/>
    </source>
</evidence>
<organism evidence="3 5">
    <name type="scientific">Didymodactylos carnosus</name>
    <dbReference type="NCBI Taxonomy" id="1234261"/>
    <lineage>
        <taxon>Eukaryota</taxon>
        <taxon>Metazoa</taxon>
        <taxon>Spiralia</taxon>
        <taxon>Gnathifera</taxon>
        <taxon>Rotifera</taxon>
        <taxon>Eurotatoria</taxon>
        <taxon>Bdelloidea</taxon>
        <taxon>Philodinida</taxon>
        <taxon>Philodinidae</taxon>
        <taxon>Didymodactylos</taxon>
    </lineage>
</organism>
<gene>
    <name evidence="3" type="ORF">OVA965_LOCUS29032</name>
    <name evidence="4" type="ORF">TMI583_LOCUS29796</name>
</gene>
<dbReference type="InterPro" id="IPR002013">
    <property type="entry name" value="SAC_dom"/>
</dbReference>
<evidence type="ECO:0000259" key="2">
    <source>
        <dbReference type="PROSITE" id="PS51791"/>
    </source>
</evidence>
<evidence type="ECO:0000313" key="4">
    <source>
        <dbReference type="EMBL" id="CAF4120369.1"/>
    </source>
</evidence>
<dbReference type="GO" id="GO:0005769">
    <property type="term" value="C:early endosome"/>
    <property type="evidence" value="ECO:0007669"/>
    <property type="project" value="TreeGrafter"/>
</dbReference>
<name>A0A8S2F345_9BILA</name>
<reference evidence="3" key="1">
    <citation type="submission" date="2021-02" db="EMBL/GenBank/DDBJ databases">
        <authorList>
            <person name="Nowell W R."/>
        </authorList>
    </citation>
    <scope>NUCLEOTIDE SEQUENCE</scope>
</reference>
<dbReference type="Pfam" id="PF02383">
    <property type="entry name" value="Syja_N"/>
    <property type="match status" value="1"/>
</dbReference>
<sequence length="359" mass="41786">MTHAYDESHQAFIKHITREALEYGKLISISLVEEMNKESILSDAYFNHVFDLNDKNLTYITFDFHEYCKGLRFDNVITLLDLLEEKNILREMKFCWITKNEMVSEQSSIFRINCVDCLDRTNVVQAAISKTIIEIMLRKIALCDVEIDRGLEEHTRTLFQTLWADNGDAISRQYAGTDAMKGDFTRTGRRDFKGVFQDGKISANRYYRRFKKDTVRQKCYDAMQNVQAPKPLMISPNSNRQLDLVETELSSSNTLIDNMIDEEKTINEETQLAKNVNEETFRQLMLDCRKMFVPETEDCFGTWLLIDDSDNGGSIEQTEPDSVLVLTSLRYFIVCYDETFQKVVTFKETPLESIERVEV</sequence>
<feature type="domain" description="SAC" evidence="1">
    <location>
        <begin position="1"/>
        <end position="176"/>
    </location>
</feature>
<dbReference type="EMBL" id="CAJOBA010041762">
    <property type="protein sequence ID" value="CAF4120369.1"/>
    <property type="molecule type" value="Genomic_DNA"/>
</dbReference>
<dbReference type="PANTHER" id="PTHR45662">
    <property type="entry name" value="PHOSPHATIDYLINOSITIDE PHOSPHATASE SAC1"/>
    <property type="match status" value="1"/>
</dbReference>
<dbReference type="GO" id="GO:0045334">
    <property type="term" value="C:clathrin-coated endocytic vesicle"/>
    <property type="evidence" value="ECO:0007669"/>
    <property type="project" value="TreeGrafter"/>
</dbReference>